<evidence type="ECO:0000313" key="3">
    <source>
        <dbReference type="EMBL" id="CAG4918814.1"/>
    </source>
</evidence>
<gene>
    <name evidence="3" type="primary">lcfB_3</name>
    <name evidence="3" type="ORF">R54767_04545</name>
</gene>
<comment type="caution">
    <text evidence="3">The sequence shown here is derived from an EMBL/GenBank/DDBJ whole genome shotgun (WGS) entry which is preliminary data.</text>
</comment>
<dbReference type="InterPro" id="IPR020845">
    <property type="entry name" value="AMP-binding_CS"/>
</dbReference>
<feature type="domain" description="AMP-dependent synthetase/ligase" evidence="1">
    <location>
        <begin position="8"/>
        <end position="379"/>
    </location>
</feature>
<dbReference type="InterPro" id="IPR050237">
    <property type="entry name" value="ATP-dep_AMP-bd_enzyme"/>
</dbReference>
<dbReference type="Gene3D" id="3.30.300.30">
    <property type="match status" value="1"/>
</dbReference>
<dbReference type="Pfam" id="PF00501">
    <property type="entry name" value="AMP-binding"/>
    <property type="match status" value="1"/>
</dbReference>
<dbReference type="PANTHER" id="PTHR43767">
    <property type="entry name" value="LONG-CHAIN-FATTY-ACID--COA LIGASE"/>
    <property type="match status" value="1"/>
</dbReference>
<dbReference type="InterPro" id="IPR025110">
    <property type="entry name" value="AMP-bd_C"/>
</dbReference>
<dbReference type="InterPro" id="IPR045851">
    <property type="entry name" value="AMP-bd_C_sf"/>
</dbReference>
<dbReference type="NCBIfam" id="NF004837">
    <property type="entry name" value="PRK06187.1"/>
    <property type="match status" value="1"/>
</dbReference>
<dbReference type="Proteomes" id="UP000789752">
    <property type="component" value="Unassembled WGS sequence"/>
</dbReference>
<accession>A0ABM8U9C9</accession>
<dbReference type="SUPFAM" id="SSF56801">
    <property type="entry name" value="Acetyl-CoA synthetase-like"/>
    <property type="match status" value="1"/>
</dbReference>
<dbReference type="RefSeq" id="WP_228982539.1">
    <property type="nucleotide sequence ID" value="NZ_CAJQYY010000032.1"/>
</dbReference>
<evidence type="ECO:0000259" key="2">
    <source>
        <dbReference type="Pfam" id="PF13193"/>
    </source>
</evidence>
<evidence type="ECO:0000259" key="1">
    <source>
        <dbReference type="Pfam" id="PF00501"/>
    </source>
</evidence>
<dbReference type="PROSITE" id="PS00455">
    <property type="entry name" value="AMP_BINDING"/>
    <property type="match status" value="1"/>
</dbReference>
<name>A0ABM8U9C9_9BURK</name>
<evidence type="ECO:0000313" key="4">
    <source>
        <dbReference type="Proteomes" id="UP000789752"/>
    </source>
</evidence>
<dbReference type="EMBL" id="CAJQYY010000032">
    <property type="protein sequence ID" value="CAG4918814.1"/>
    <property type="molecule type" value="Genomic_DNA"/>
</dbReference>
<dbReference type="InterPro" id="IPR000873">
    <property type="entry name" value="AMP-dep_synth/lig_dom"/>
</dbReference>
<keyword evidence="4" id="KW-1185">Reference proteome</keyword>
<sequence length="523" mass="56465">MYLTQGLHRSVQQRPNATAIHFQSEALTYAELGARVARLAGALRQLGAGSGERVAMLSVNSPRYIEYYMATPWAGGVLNPLNIRWSASELLYALNDSGTSILIVDETFLALGVKLAREAGTLRHIIYAGDGDVPDGMLDYESLIAQSEPVEDAVRQGDDLAGIFYTGGTTGFPKGVMLSHTNLGVAALATLAVGHVIPGTVFLHAMPMFHLAGFAAINSLLACGGVHVVVPTFTPQTTMEAISRHGVNRVMLAPTMLQMMIDWIDNHAAESTGLNKSSLTRIMYGASPISQTLLRRAQKTFPKAEFVQGYGMTELSPVCASLGPEYHTEEAYANGKMRAAGKPLMCVEVKIVDPQGREVPRGTTGEIVVRGPNVMLGYWNLPEVTAETLRDGWMHTGDGGYMDDDGLLYVVDRLKDMIVSGGENIYSAEVENAISSHPAVAQCAVIGIPNDRWGESVHAIIVAKPGEVATAEAIQAHCRERIAGYKCPRSVEFRESLPISPVGKIQKNTLRETFWANQKRGVA</sequence>
<organism evidence="3 4">
    <name type="scientific">Paraburkholderia gardini</name>
    <dbReference type="NCBI Taxonomy" id="2823469"/>
    <lineage>
        <taxon>Bacteria</taxon>
        <taxon>Pseudomonadati</taxon>
        <taxon>Pseudomonadota</taxon>
        <taxon>Betaproteobacteria</taxon>
        <taxon>Burkholderiales</taxon>
        <taxon>Burkholderiaceae</taxon>
        <taxon>Paraburkholderia</taxon>
    </lineage>
</organism>
<proteinExistence type="predicted"/>
<dbReference type="InterPro" id="IPR042099">
    <property type="entry name" value="ANL_N_sf"/>
</dbReference>
<dbReference type="PANTHER" id="PTHR43767:SF1">
    <property type="entry name" value="NONRIBOSOMAL PEPTIDE SYNTHASE PES1 (EUROFUNG)-RELATED"/>
    <property type="match status" value="1"/>
</dbReference>
<dbReference type="EC" id="6.2.1.3" evidence="3"/>
<dbReference type="GO" id="GO:0004467">
    <property type="term" value="F:long-chain fatty acid-CoA ligase activity"/>
    <property type="evidence" value="ECO:0007669"/>
    <property type="project" value="UniProtKB-EC"/>
</dbReference>
<protein>
    <submittedName>
        <fullName evidence="3">Long-chain-fatty-acid--CoA ligase</fullName>
        <ecNumber evidence="3">6.2.1.3</ecNumber>
    </submittedName>
</protein>
<dbReference type="CDD" id="cd17631">
    <property type="entry name" value="FACL_FadD13-like"/>
    <property type="match status" value="1"/>
</dbReference>
<reference evidence="3 4" key="1">
    <citation type="submission" date="2021-04" db="EMBL/GenBank/DDBJ databases">
        <authorList>
            <person name="Vanwijnsberghe S."/>
        </authorList>
    </citation>
    <scope>NUCLEOTIDE SEQUENCE [LARGE SCALE GENOMIC DNA]</scope>
    <source>
        <strain evidence="3 4">LMG 32171</strain>
    </source>
</reference>
<keyword evidence="3" id="KW-0436">Ligase</keyword>
<feature type="domain" description="AMP-binding enzyme C-terminal" evidence="2">
    <location>
        <begin position="429"/>
        <end position="504"/>
    </location>
</feature>
<dbReference type="Pfam" id="PF13193">
    <property type="entry name" value="AMP-binding_C"/>
    <property type="match status" value="1"/>
</dbReference>
<dbReference type="Gene3D" id="3.40.50.12780">
    <property type="entry name" value="N-terminal domain of ligase-like"/>
    <property type="match status" value="1"/>
</dbReference>